<keyword evidence="2" id="KW-1185">Reference proteome</keyword>
<sequence>MNDQERLEEIKELLCEIKEKIEEGKREDVETINEKIIDLYLNNHIDWLTSTVEQLIDREQDLKNRLKEKGDKLAKVKSWLKTERRKRKKAEWQAMIHERAHGDVYTKLFELQESLKGELK</sequence>
<gene>
    <name evidence="1" type="ORF">J2S08_001850</name>
</gene>
<protein>
    <submittedName>
        <fullName evidence="1">Nucleotidyltransferase</fullName>
    </submittedName>
</protein>
<name>A0ABT9WSC0_9BACI</name>
<evidence type="ECO:0000313" key="2">
    <source>
        <dbReference type="Proteomes" id="UP001223586"/>
    </source>
</evidence>
<reference evidence="1 2" key="1">
    <citation type="submission" date="2023-07" db="EMBL/GenBank/DDBJ databases">
        <title>Genomic Encyclopedia of Type Strains, Phase IV (KMG-IV): sequencing the most valuable type-strain genomes for metagenomic binning, comparative biology and taxonomic classification.</title>
        <authorList>
            <person name="Goeker M."/>
        </authorList>
    </citation>
    <scope>NUCLEOTIDE SEQUENCE [LARGE SCALE GENOMIC DNA]</scope>
    <source>
        <strain evidence="1 2">DSM 23837</strain>
    </source>
</reference>
<comment type="caution">
    <text evidence="1">The sequence shown here is derived from an EMBL/GenBank/DDBJ whole genome shotgun (WGS) entry which is preliminary data.</text>
</comment>
<proteinExistence type="predicted"/>
<dbReference type="RefSeq" id="WP_307228819.1">
    <property type="nucleotide sequence ID" value="NZ_JAUSTT010000009.1"/>
</dbReference>
<dbReference type="Proteomes" id="UP001223586">
    <property type="component" value="Unassembled WGS sequence"/>
</dbReference>
<accession>A0ABT9WSC0</accession>
<organism evidence="1 2">
    <name type="scientific">Bacillus chungangensis</name>
    <dbReference type="NCBI Taxonomy" id="587633"/>
    <lineage>
        <taxon>Bacteria</taxon>
        <taxon>Bacillati</taxon>
        <taxon>Bacillota</taxon>
        <taxon>Bacilli</taxon>
        <taxon>Bacillales</taxon>
        <taxon>Bacillaceae</taxon>
        <taxon>Bacillus</taxon>
    </lineage>
</organism>
<dbReference type="EMBL" id="JAUSTT010000009">
    <property type="protein sequence ID" value="MDQ0176014.1"/>
    <property type="molecule type" value="Genomic_DNA"/>
</dbReference>
<evidence type="ECO:0000313" key="1">
    <source>
        <dbReference type="EMBL" id="MDQ0176014.1"/>
    </source>
</evidence>